<dbReference type="AlphaFoldDB" id="A0AAD9L363"/>
<dbReference type="Proteomes" id="UP001209878">
    <property type="component" value="Unassembled WGS sequence"/>
</dbReference>
<keyword evidence="3" id="KW-1185">Reference proteome</keyword>
<proteinExistence type="predicted"/>
<dbReference type="GO" id="GO:0012505">
    <property type="term" value="C:endomembrane system"/>
    <property type="evidence" value="ECO:0007669"/>
    <property type="project" value="TreeGrafter"/>
</dbReference>
<feature type="domain" description="CRAL-TRIO" evidence="1">
    <location>
        <begin position="63"/>
        <end position="225"/>
    </location>
</feature>
<dbReference type="PROSITE" id="PS50191">
    <property type="entry name" value="CRAL_TRIO"/>
    <property type="match status" value="1"/>
</dbReference>
<dbReference type="PANTHER" id="PTHR46384:SF1">
    <property type="entry name" value="MOTILE SPERM DOMAIN-CONTAINING PROTEIN 2"/>
    <property type="match status" value="1"/>
</dbReference>
<dbReference type="Gene3D" id="3.40.525.10">
    <property type="entry name" value="CRAL-TRIO lipid binding domain"/>
    <property type="match status" value="1"/>
</dbReference>
<comment type="caution">
    <text evidence="2">The sequence shown here is derived from an EMBL/GenBank/DDBJ whole genome shotgun (WGS) entry which is preliminary data.</text>
</comment>
<accession>A0AAD9L363</accession>
<dbReference type="CDD" id="cd00170">
    <property type="entry name" value="SEC14"/>
    <property type="match status" value="1"/>
</dbReference>
<dbReference type="SUPFAM" id="SSF52087">
    <property type="entry name" value="CRAL/TRIO domain"/>
    <property type="match status" value="1"/>
</dbReference>
<protein>
    <recommendedName>
        <fullName evidence="1">CRAL-TRIO domain-containing protein</fullName>
    </recommendedName>
</protein>
<evidence type="ECO:0000313" key="3">
    <source>
        <dbReference type="Proteomes" id="UP001209878"/>
    </source>
</evidence>
<dbReference type="SMART" id="SM00516">
    <property type="entry name" value="SEC14"/>
    <property type="match status" value="1"/>
</dbReference>
<dbReference type="GO" id="GO:0140284">
    <property type="term" value="C:endoplasmic reticulum-endosome membrane contact site"/>
    <property type="evidence" value="ECO:0007669"/>
    <property type="project" value="TreeGrafter"/>
</dbReference>
<organism evidence="2 3">
    <name type="scientific">Ridgeia piscesae</name>
    <name type="common">Tubeworm</name>
    <dbReference type="NCBI Taxonomy" id="27915"/>
    <lineage>
        <taxon>Eukaryota</taxon>
        <taxon>Metazoa</taxon>
        <taxon>Spiralia</taxon>
        <taxon>Lophotrochozoa</taxon>
        <taxon>Annelida</taxon>
        <taxon>Polychaeta</taxon>
        <taxon>Sedentaria</taxon>
        <taxon>Canalipalpata</taxon>
        <taxon>Sabellida</taxon>
        <taxon>Siboglinidae</taxon>
        <taxon>Ridgeia</taxon>
    </lineage>
</organism>
<dbReference type="InterPro" id="IPR001251">
    <property type="entry name" value="CRAL-TRIO_dom"/>
</dbReference>
<evidence type="ECO:0000259" key="1">
    <source>
        <dbReference type="PROSITE" id="PS50191"/>
    </source>
</evidence>
<gene>
    <name evidence="2" type="ORF">NP493_365g01000</name>
</gene>
<dbReference type="InterPro" id="IPR053012">
    <property type="entry name" value="ER-organelle_contact"/>
</dbReference>
<evidence type="ECO:0000313" key="2">
    <source>
        <dbReference type="EMBL" id="KAK2182135.1"/>
    </source>
</evidence>
<dbReference type="EMBL" id="JAODUO010000365">
    <property type="protein sequence ID" value="KAK2182135.1"/>
    <property type="molecule type" value="Genomic_DNA"/>
</dbReference>
<reference evidence="2" key="1">
    <citation type="journal article" date="2023" name="Mol. Biol. Evol.">
        <title>Third-Generation Sequencing Reveals the Adaptive Role of the Epigenome in Three Deep-Sea Polychaetes.</title>
        <authorList>
            <person name="Perez M."/>
            <person name="Aroh O."/>
            <person name="Sun Y."/>
            <person name="Lan Y."/>
            <person name="Juniper S.K."/>
            <person name="Young C.R."/>
            <person name="Angers B."/>
            <person name="Qian P.Y."/>
        </authorList>
    </citation>
    <scope>NUCLEOTIDE SEQUENCE</scope>
    <source>
        <strain evidence="2">R07B-5</strain>
    </source>
</reference>
<dbReference type="PANTHER" id="PTHR46384">
    <property type="entry name" value="MOTILE SPERM DOMAIN-CONTAINING PROTEIN 2"/>
    <property type="match status" value="1"/>
</dbReference>
<sequence>MSTNCIFIFLENLASGLYDTRDITRLQTDDAYAGCFIRHVMNDVSAAVSLTHTSLKWRKEMEINDLSETSFPRWVHDLSAMYYHNVDKEGRPVLIFHVARCKKDAEKHRLQKQYIAWIFEKHFLRHPDERVVVCFDMTGAGITNMDVELIKFQVTCFTTYYPSFLAYMLVFDMPWILNTIWRVIRTLLNEAQQKAVIFVKGDEIFSYIDRDQLLKTMGGTVGVATVYWGKGNESVVPK</sequence>
<dbReference type="InterPro" id="IPR036865">
    <property type="entry name" value="CRAL-TRIO_dom_sf"/>
</dbReference>
<name>A0AAD9L363_RIDPI</name>
<dbReference type="Pfam" id="PF00650">
    <property type="entry name" value="CRAL_TRIO"/>
    <property type="match status" value="1"/>
</dbReference>